<evidence type="ECO:0000313" key="2">
    <source>
        <dbReference type="EMBL" id="BAT13398.1"/>
    </source>
</evidence>
<dbReference type="Proteomes" id="UP000059680">
    <property type="component" value="Chromosome 11"/>
</dbReference>
<dbReference type="InParanoid" id="A0A0P0Y0R3"/>
<sequence length="125" mass="13710">FYEFPNAKNGSQTSAQIWLQNDQNSEVDLIISGWETDGTKSTGCSNLDCTGFVQVNGAPITPGNTLDHNTGQTKNTLKIFYSLDDGDWWLHFGNDIGSLSAVGYWPNSLFKSLDHVTVVAWGGYT</sequence>
<reference evidence="2 3" key="2">
    <citation type="journal article" date="2013" name="Plant Cell Physiol.">
        <title>Rice Annotation Project Database (RAP-DB): an integrative and interactive database for rice genomics.</title>
        <authorList>
            <person name="Sakai H."/>
            <person name="Lee S.S."/>
            <person name="Tanaka T."/>
            <person name="Numa H."/>
            <person name="Kim J."/>
            <person name="Kawahara Y."/>
            <person name="Wakimoto H."/>
            <person name="Yang C.C."/>
            <person name="Iwamoto M."/>
            <person name="Abe T."/>
            <person name="Yamada Y."/>
            <person name="Muto A."/>
            <person name="Inokuchi H."/>
            <person name="Ikemura T."/>
            <person name="Matsumoto T."/>
            <person name="Sasaki T."/>
            <person name="Itoh T."/>
        </authorList>
    </citation>
    <scope>NUCLEOTIDE SEQUENCE [LARGE SCALE GENOMIC DNA]</scope>
    <source>
        <strain evidence="3">cv. Nipponbare</strain>
    </source>
</reference>
<proteinExistence type="predicted"/>
<name>A0A0P0Y0R3_ORYSJ</name>
<dbReference type="InterPro" id="IPR053168">
    <property type="entry name" value="Glutamic_endopeptidase"/>
</dbReference>
<reference evidence="2 3" key="3">
    <citation type="journal article" date="2013" name="Rice">
        <title>Improvement of the Oryza sativa Nipponbare reference genome using next generation sequence and optical map data.</title>
        <authorList>
            <person name="Kawahara Y."/>
            <person name="de la Bastide M."/>
            <person name="Hamilton J.P."/>
            <person name="Kanamori H."/>
            <person name="McCombie W.R."/>
            <person name="Ouyang S."/>
            <person name="Schwartz D.C."/>
            <person name="Tanaka T."/>
            <person name="Wu J."/>
            <person name="Zhou S."/>
            <person name="Childs K.L."/>
            <person name="Davidson R.M."/>
            <person name="Lin H."/>
            <person name="Quesada-Ocampo L."/>
            <person name="Vaillancourt B."/>
            <person name="Sakai H."/>
            <person name="Lee S.S."/>
            <person name="Kim J."/>
            <person name="Numa H."/>
            <person name="Itoh T."/>
            <person name="Buell C.R."/>
            <person name="Matsumoto T."/>
        </authorList>
    </citation>
    <scope>NUCLEOTIDE SEQUENCE [LARGE SCALE GENOMIC DNA]</scope>
    <source>
        <strain evidence="3">cv. Nipponbare</strain>
    </source>
</reference>
<accession>A0A0P0Y0R3</accession>
<protein>
    <submittedName>
        <fullName evidence="2">Os11g0243925 protein</fullName>
    </submittedName>
</protein>
<organism evidence="2 3">
    <name type="scientific">Oryza sativa subsp. japonica</name>
    <name type="common">Rice</name>
    <dbReference type="NCBI Taxonomy" id="39947"/>
    <lineage>
        <taxon>Eukaryota</taxon>
        <taxon>Viridiplantae</taxon>
        <taxon>Streptophyta</taxon>
        <taxon>Embryophyta</taxon>
        <taxon>Tracheophyta</taxon>
        <taxon>Spermatophyta</taxon>
        <taxon>Magnoliopsida</taxon>
        <taxon>Liliopsida</taxon>
        <taxon>Poales</taxon>
        <taxon>Poaceae</taxon>
        <taxon>BOP clade</taxon>
        <taxon>Oryzoideae</taxon>
        <taxon>Oryzeae</taxon>
        <taxon>Oryzinae</taxon>
        <taxon>Oryza</taxon>
        <taxon>Oryza sativa</taxon>
    </lineage>
</organism>
<dbReference type="PROSITE" id="PS52045">
    <property type="entry name" value="NEPROSIN_PEP_CD"/>
    <property type="match status" value="1"/>
</dbReference>
<dbReference type="PANTHER" id="PTHR31589:SF244">
    <property type="entry name" value="OS06G0670633 PROTEIN"/>
    <property type="match status" value="1"/>
</dbReference>
<feature type="domain" description="Neprosin PEP catalytic" evidence="1">
    <location>
        <begin position="1"/>
        <end position="125"/>
    </location>
</feature>
<gene>
    <name evidence="2" type="ordered locus">Os11g0243925</name>
    <name evidence="2" type="ORF">OSNPB_110243925</name>
</gene>
<keyword evidence="3" id="KW-1185">Reference proteome</keyword>
<reference evidence="3" key="1">
    <citation type="journal article" date="2005" name="Nature">
        <title>The map-based sequence of the rice genome.</title>
        <authorList>
            <consortium name="International rice genome sequencing project (IRGSP)"/>
            <person name="Matsumoto T."/>
            <person name="Wu J."/>
            <person name="Kanamori H."/>
            <person name="Katayose Y."/>
            <person name="Fujisawa M."/>
            <person name="Namiki N."/>
            <person name="Mizuno H."/>
            <person name="Yamamoto K."/>
            <person name="Antonio B.A."/>
            <person name="Baba T."/>
            <person name="Sakata K."/>
            <person name="Nagamura Y."/>
            <person name="Aoki H."/>
            <person name="Arikawa K."/>
            <person name="Arita K."/>
            <person name="Bito T."/>
            <person name="Chiden Y."/>
            <person name="Fujitsuka N."/>
            <person name="Fukunaka R."/>
            <person name="Hamada M."/>
            <person name="Harada C."/>
            <person name="Hayashi A."/>
            <person name="Hijishita S."/>
            <person name="Honda M."/>
            <person name="Hosokawa S."/>
            <person name="Ichikawa Y."/>
            <person name="Idonuma A."/>
            <person name="Iijima M."/>
            <person name="Ikeda M."/>
            <person name="Ikeno M."/>
            <person name="Ito K."/>
            <person name="Ito S."/>
            <person name="Ito T."/>
            <person name="Ito Y."/>
            <person name="Ito Y."/>
            <person name="Iwabuchi A."/>
            <person name="Kamiya K."/>
            <person name="Karasawa W."/>
            <person name="Kurita K."/>
            <person name="Katagiri S."/>
            <person name="Kikuta A."/>
            <person name="Kobayashi H."/>
            <person name="Kobayashi N."/>
            <person name="Machita K."/>
            <person name="Maehara T."/>
            <person name="Masukawa M."/>
            <person name="Mizubayashi T."/>
            <person name="Mukai Y."/>
            <person name="Nagasaki H."/>
            <person name="Nagata Y."/>
            <person name="Naito S."/>
            <person name="Nakashima M."/>
            <person name="Nakama Y."/>
            <person name="Nakamichi Y."/>
            <person name="Nakamura M."/>
            <person name="Meguro A."/>
            <person name="Negishi M."/>
            <person name="Ohta I."/>
            <person name="Ohta T."/>
            <person name="Okamoto M."/>
            <person name="Ono N."/>
            <person name="Saji S."/>
            <person name="Sakaguchi M."/>
            <person name="Sakai K."/>
            <person name="Shibata M."/>
            <person name="Shimokawa T."/>
            <person name="Song J."/>
            <person name="Takazaki Y."/>
            <person name="Terasawa K."/>
            <person name="Tsugane M."/>
            <person name="Tsuji K."/>
            <person name="Ueda S."/>
            <person name="Waki K."/>
            <person name="Yamagata H."/>
            <person name="Yamamoto M."/>
            <person name="Yamamoto S."/>
            <person name="Yamane H."/>
            <person name="Yoshiki S."/>
            <person name="Yoshihara R."/>
            <person name="Yukawa K."/>
            <person name="Zhong H."/>
            <person name="Yano M."/>
            <person name="Yuan Q."/>
            <person name="Ouyang S."/>
            <person name="Liu J."/>
            <person name="Jones K.M."/>
            <person name="Gansberger K."/>
            <person name="Moffat K."/>
            <person name="Hill J."/>
            <person name="Bera J."/>
            <person name="Fadrosh D."/>
            <person name="Jin S."/>
            <person name="Johri S."/>
            <person name="Kim M."/>
            <person name="Overton L."/>
            <person name="Reardon M."/>
            <person name="Tsitrin T."/>
            <person name="Vuong H."/>
            <person name="Weaver B."/>
            <person name="Ciecko A."/>
            <person name="Tallon L."/>
            <person name="Jackson J."/>
            <person name="Pai G."/>
            <person name="Aken S.V."/>
            <person name="Utterback T."/>
            <person name="Reidmuller S."/>
            <person name="Feldblyum T."/>
            <person name="Hsiao J."/>
            <person name="Zismann V."/>
            <person name="Iobst S."/>
            <person name="de Vazeille A.R."/>
            <person name="Buell C.R."/>
            <person name="Ying K."/>
            <person name="Li Y."/>
            <person name="Lu T."/>
            <person name="Huang Y."/>
            <person name="Zhao Q."/>
            <person name="Feng Q."/>
            <person name="Zhang L."/>
            <person name="Zhu J."/>
            <person name="Weng Q."/>
            <person name="Mu J."/>
            <person name="Lu Y."/>
            <person name="Fan D."/>
            <person name="Liu Y."/>
            <person name="Guan J."/>
            <person name="Zhang Y."/>
            <person name="Yu S."/>
            <person name="Liu X."/>
            <person name="Zhang Y."/>
            <person name="Hong G."/>
            <person name="Han B."/>
            <person name="Choisne N."/>
            <person name="Demange N."/>
            <person name="Orjeda G."/>
            <person name="Samain S."/>
            <person name="Cattolico L."/>
            <person name="Pelletier E."/>
            <person name="Couloux A."/>
            <person name="Segurens B."/>
            <person name="Wincker P."/>
            <person name="D'Hont A."/>
            <person name="Scarpelli C."/>
            <person name="Weissenbach J."/>
            <person name="Salanoubat M."/>
            <person name="Quetier F."/>
            <person name="Yu Y."/>
            <person name="Kim H.R."/>
            <person name="Rambo T."/>
            <person name="Currie J."/>
            <person name="Collura K."/>
            <person name="Luo M."/>
            <person name="Yang T."/>
            <person name="Ammiraju J.S.S."/>
            <person name="Engler F."/>
            <person name="Soderlund C."/>
            <person name="Wing R.A."/>
            <person name="Palmer L.E."/>
            <person name="de la Bastide M."/>
            <person name="Spiegel L."/>
            <person name="Nascimento L."/>
            <person name="Zutavern T."/>
            <person name="O'Shaughnessy A."/>
            <person name="Dike S."/>
            <person name="Dedhia N."/>
            <person name="Preston R."/>
            <person name="Balija V."/>
            <person name="McCombie W.R."/>
            <person name="Chow T."/>
            <person name="Chen H."/>
            <person name="Chung M."/>
            <person name="Chen C."/>
            <person name="Shaw J."/>
            <person name="Wu H."/>
            <person name="Hsiao K."/>
            <person name="Chao Y."/>
            <person name="Chu M."/>
            <person name="Cheng C."/>
            <person name="Hour A."/>
            <person name="Lee P."/>
            <person name="Lin S."/>
            <person name="Lin Y."/>
            <person name="Liou J."/>
            <person name="Liu S."/>
            <person name="Hsing Y."/>
            <person name="Raghuvanshi S."/>
            <person name="Mohanty A."/>
            <person name="Bharti A.K."/>
            <person name="Gaur A."/>
            <person name="Gupta V."/>
            <person name="Kumar D."/>
            <person name="Ravi V."/>
            <person name="Vij S."/>
            <person name="Kapur A."/>
            <person name="Khurana P."/>
            <person name="Khurana P."/>
            <person name="Khurana J.P."/>
            <person name="Tyagi A.K."/>
            <person name="Gaikwad K."/>
            <person name="Singh A."/>
            <person name="Dalal V."/>
            <person name="Srivastava S."/>
            <person name="Dixit A."/>
            <person name="Pal A.K."/>
            <person name="Ghazi I.A."/>
            <person name="Yadav M."/>
            <person name="Pandit A."/>
            <person name="Bhargava A."/>
            <person name="Sureshbabu K."/>
            <person name="Batra K."/>
            <person name="Sharma T.R."/>
            <person name="Mohapatra T."/>
            <person name="Singh N.K."/>
            <person name="Messing J."/>
            <person name="Nelson A.B."/>
            <person name="Fuks G."/>
            <person name="Kavchok S."/>
            <person name="Keizer G."/>
            <person name="Linton E."/>
            <person name="Llaca V."/>
            <person name="Song R."/>
            <person name="Tanyolac B."/>
            <person name="Young S."/>
            <person name="Ho-Il K."/>
            <person name="Hahn J.H."/>
            <person name="Sangsakoo G."/>
            <person name="Vanavichit A."/>
            <person name="de Mattos Luiz.A.T."/>
            <person name="Zimmer P.D."/>
            <person name="Malone G."/>
            <person name="Dellagostin O."/>
            <person name="de Oliveira A.C."/>
            <person name="Bevan M."/>
            <person name="Bancroft I."/>
            <person name="Minx P."/>
            <person name="Cordum H."/>
            <person name="Wilson R."/>
            <person name="Cheng Z."/>
            <person name="Jin W."/>
            <person name="Jiang J."/>
            <person name="Leong S.A."/>
            <person name="Iwama H."/>
            <person name="Gojobori T."/>
            <person name="Itoh T."/>
            <person name="Niimura Y."/>
            <person name="Fujii Y."/>
            <person name="Habara T."/>
            <person name="Sakai H."/>
            <person name="Sato Y."/>
            <person name="Wilson G."/>
            <person name="Kumar K."/>
            <person name="McCouch S."/>
            <person name="Juretic N."/>
            <person name="Hoen D."/>
            <person name="Wright S."/>
            <person name="Bruskiewich R."/>
            <person name="Bureau T."/>
            <person name="Miyao A."/>
            <person name="Hirochika H."/>
            <person name="Nishikawa T."/>
            <person name="Kadowaki K."/>
            <person name="Sugiura M."/>
            <person name="Burr B."/>
            <person name="Sasaki T."/>
        </authorList>
    </citation>
    <scope>NUCLEOTIDE SEQUENCE [LARGE SCALE GENOMIC DNA]</scope>
    <source>
        <strain evidence="3">cv. Nipponbare</strain>
    </source>
</reference>
<dbReference type="FunCoup" id="A0A0P0Y0R3">
    <property type="interactions" value="2"/>
</dbReference>
<dbReference type="EMBL" id="AP014967">
    <property type="protein sequence ID" value="BAT13398.1"/>
    <property type="molecule type" value="Genomic_DNA"/>
</dbReference>
<dbReference type="AlphaFoldDB" id="A0A0P0Y0R3"/>
<evidence type="ECO:0000313" key="3">
    <source>
        <dbReference type="Proteomes" id="UP000059680"/>
    </source>
</evidence>
<evidence type="ECO:0000259" key="1">
    <source>
        <dbReference type="PROSITE" id="PS52045"/>
    </source>
</evidence>
<dbReference type="PaxDb" id="39947-A0A0P0Y0R3"/>
<dbReference type="STRING" id="39947.A0A0P0Y0R3"/>
<dbReference type="Pfam" id="PF03080">
    <property type="entry name" value="Neprosin"/>
    <property type="match status" value="1"/>
</dbReference>
<dbReference type="InterPro" id="IPR004314">
    <property type="entry name" value="Neprosin"/>
</dbReference>
<dbReference type="PANTHER" id="PTHR31589">
    <property type="entry name" value="PROTEIN, PUTATIVE (DUF239)-RELATED-RELATED"/>
    <property type="match status" value="1"/>
</dbReference>
<feature type="non-terminal residue" evidence="2">
    <location>
        <position position="125"/>
    </location>
</feature>
<dbReference type="eggNOG" id="ENOG502RRR2">
    <property type="taxonomic scope" value="Eukaryota"/>
</dbReference>
<dbReference type="Gramene" id="Os11t0243925-00">
    <property type="protein sequence ID" value="Os11t0243925-00"/>
    <property type="gene ID" value="Os11g0243925"/>
</dbReference>